<evidence type="ECO:0000256" key="2">
    <source>
        <dbReference type="ARBA" id="ARBA00001941"/>
    </source>
</evidence>
<keyword evidence="5" id="KW-0456">Lyase</keyword>
<evidence type="ECO:0000256" key="1">
    <source>
        <dbReference type="ARBA" id="ARBA00001911"/>
    </source>
</evidence>
<dbReference type="PANTHER" id="PTHR43622">
    <property type="entry name" value="3-DEHYDROQUINATE SYNTHASE"/>
    <property type="match status" value="1"/>
</dbReference>
<evidence type="ECO:0000313" key="9">
    <source>
        <dbReference type="EMBL" id="ARU60395.1"/>
    </source>
</evidence>
<gene>
    <name evidence="9" type="ORF">CBW65_04420</name>
</gene>
<evidence type="ECO:0000259" key="8">
    <source>
        <dbReference type="Pfam" id="PF24621"/>
    </source>
</evidence>
<dbReference type="Pfam" id="PF24621">
    <property type="entry name" value="DHQS_C"/>
    <property type="match status" value="1"/>
</dbReference>
<dbReference type="GO" id="GO:0009073">
    <property type="term" value="P:aromatic amino acid family biosynthetic process"/>
    <property type="evidence" value="ECO:0007669"/>
    <property type="project" value="InterPro"/>
</dbReference>
<dbReference type="InterPro" id="IPR030963">
    <property type="entry name" value="DHQ_synth_fam"/>
</dbReference>
<dbReference type="CDD" id="cd08197">
    <property type="entry name" value="DOIS"/>
    <property type="match status" value="1"/>
</dbReference>
<dbReference type="Gene3D" id="3.40.50.1970">
    <property type="match status" value="1"/>
</dbReference>
<accession>A0A1Y0ILK5</accession>
<comment type="cofactor">
    <cofactor evidence="1">
        <name>NAD(+)</name>
        <dbReference type="ChEBI" id="CHEBI:57540"/>
    </cofactor>
</comment>
<comment type="cofactor">
    <cofactor evidence="2">
        <name>Co(2+)</name>
        <dbReference type="ChEBI" id="CHEBI:48828"/>
    </cofactor>
</comment>
<keyword evidence="6" id="KW-0170">Cobalt</keyword>
<dbReference type="SUPFAM" id="SSF56796">
    <property type="entry name" value="Dehydroquinate synthase-like"/>
    <property type="match status" value="1"/>
</dbReference>
<keyword evidence="4" id="KW-0520">NAD</keyword>
<protein>
    <submittedName>
        <fullName evidence="9">Uncharacterized protein</fullName>
    </submittedName>
</protein>
<evidence type="ECO:0000256" key="3">
    <source>
        <dbReference type="ARBA" id="ARBA00022723"/>
    </source>
</evidence>
<reference evidence="10" key="1">
    <citation type="submission" date="2017-05" db="EMBL/GenBank/DDBJ databases">
        <authorList>
            <person name="Sung H."/>
        </authorList>
    </citation>
    <scope>NUCLEOTIDE SEQUENCE [LARGE SCALE GENOMIC DNA]</scope>
    <source>
        <strain evidence="10">AR23208</strain>
    </source>
</reference>
<evidence type="ECO:0000313" key="10">
    <source>
        <dbReference type="Proteomes" id="UP000195437"/>
    </source>
</evidence>
<dbReference type="GO" id="GO:0003856">
    <property type="term" value="F:3-dehydroquinate synthase activity"/>
    <property type="evidence" value="ECO:0007669"/>
    <property type="project" value="TreeGrafter"/>
</dbReference>
<feature type="domain" description="3-dehydroquinate synthase C-terminal" evidence="8">
    <location>
        <begin position="181"/>
        <end position="321"/>
    </location>
</feature>
<name>A0A1Y0ILK5_9BACL</name>
<feature type="domain" description="3-dehydroquinate synthase N-terminal" evidence="7">
    <location>
        <begin position="67"/>
        <end position="178"/>
    </location>
</feature>
<dbReference type="RefSeq" id="WP_087455786.1">
    <property type="nucleotide sequence ID" value="NZ_CP021434.1"/>
</dbReference>
<dbReference type="GO" id="GO:0046872">
    <property type="term" value="F:metal ion binding"/>
    <property type="evidence" value="ECO:0007669"/>
    <property type="project" value="UniProtKB-KW"/>
</dbReference>
<dbReference type="Proteomes" id="UP000195437">
    <property type="component" value="Chromosome"/>
</dbReference>
<dbReference type="InterPro" id="IPR030960">
    <property type="entry name" value="DHQS/DOIS_N"/>
</dbReference>
<dbReference type="AlphaFoldDB" id="A0A1Y0ILK5"/>
<dbReference type="Pfam" id="PF01761">
    <property type="entry name" value="DHQ_synthase"/>
    <property type="match status" value="1"/>
</dbReference>
<dbReference type="KEGG" id="tum:CBW65_04420"/>
<evidence type="ECO:0000256" key="6">
    <source>
        <dbReference type="ARBA" id="ARBA00023285"/>
    </source>
</evidence>
<keyword evidence="3" id="KW-0479">Metal-binding</keyword>
<keyword evidence="10" id="KW-1185">Reference proteome</keyword>
<proteinExistence type="predicted"/>
<dbReference type="OrthoDB" id="9806583at2"/>
<dbReference type="Gene3D" id="1.20.1090.10">
    <property type="entry name" value="Dehydroquinate synthase-like - alpha domain"/>
    <property type="match status" value="1"/>
</dbReference>
<sequence length="372" mass="41690">MRVSEVQFGEYKYDFYYGEHILQDIVSIPSLARLEQLVIIADDQVPESIVCDVENSLRSAFNTHVLRFPAGEKHKDLTTVAKLADDVIESGANRKTGIIAVGGGLTGNVAGMVACLLFRGLPLIHIPTTLMAASDSVLSLKQAVNMNRGKNLMGQFYEPLFVYSEIKYLKSLPIRDIQSGLCELVKNLLAIKPDQIGRFIKILREDNVYTTEQYEEFIDFCIEAKTSVMCNDPYERHEGLALEYGHTIGHALELACKGEYRHGECVAFGMSSAAKISQRLGLLTQEEVDVHIELLERIGVRINPDPELFETIKYYIKNDNKKGYRSSHPDKSGFVLLNGLGHVNIESNSYITLVDDEIIFDVLKEQLQGILI</sequence>
<evidence type="ECO:0000259" key="7">
    <source>
        <dbReference type="Pfam" id="PF01761"/>
    </source>
</evidence>
<organism evidence="9 10">
    <name type="scientific">Tumebacillus avium</name>
    <dbReference type="NCBI Taxonomy" id="1903704"/>
    <lineage>
        <taxon>Bacteria</taxon>
        <taxon>Bacillati</taxon>
        <taxon>Bacillota</taxon>
        <taxon>Bacilli</taxon>
        <taxon>Bacillales</taxon>
        <taxon>Alicyclobacillaceae</taxon>
        <taxon>Tumebacillus</taxon>
    </lineage>
</organism>
<dbReference type="InterPro" id="IPR056179">
    <property type="entry name" value="DHQS_C"/>
</dbReference>
<dbReference type="EMBL" id="CP021434">
    <property type="protein sequence ID" value="ARU60395.1"/>
    <property type="molecule type" value="Genomic_DNA"/>
</dbReference>
<evidence type="ECO:0000256" key="4">
    <source>
        <dbReference type="ARBA" id="ARBA00023027"/>
    </source>
</evidence>
<evidence type="ECO:0000256" key="5">
    <source>
        <dbReference type="ARBA" id="ARBA00023239"/>
    </source>
</evidence>
<dbReference type="PIRSF" id="PIRSF001455">
    <property type="entry name" value="DHQ_synth"/>
    <property type="match status" value="1"/>
</dbReference>
<dbReference type="InterPro" id="IPR050071">
    <property type="entry name" value="Dehydroquinate_synthase"/>
</dbReference>
<dbReference type="PANTHER" id="PTHR43622:SF1">
    <property type="entry name" value="3-DEHYDROQUINATE SYNTHASE"/>
    <property type="match status" value="1"/>
</dbReference>